<dbReference type="Pfam" id="PF03852">
    <property type="entry name" value="Vsr"/>
    <property type="match status" value="1"/>
</dbReference>
<reference evidence="8 9" key="1">
    <citation type="submission" date="2024-09" db="EMBL/GenBank/DDBJ databases">
        <authorList>
            <person name="Sun Q."/>
            <person name="Mori K."/>
        </authorList>
    </citation>
    <scope>NUCLEOTIDE SEQUENCE [LARGE SCALE GENOMIC DNA]</scope>
    <source>
        <strain evidence="8 9">TBRC 1851</strain>
    </source>
</reference>
<feature type="region of interest" description="Disordered" evidence="7">
    <location>
        <begin position="1"/>
        <end position="27"/>
    </location>
</feature>
<evidence type="ECO:0000313" key="8">
    <source>
        <dbReference type="EMBL" id="MFC0862218.1"/>
    </source>
</evidence>
<keyword evidence="3" id="KW-0227">DNA damage</keyword>
<keyword evidence="9" id="KW-1185">Reference proteome</keyword>
<keyword evidence="5" id="KW-0234">DNA repair</keyword>
<evidence type="ECO:0000313" key="9">
    <source>
        <dbReference type="Proteomes" id="UP001589870"/>
    </source>
</evidence>
<dbReference type="GO" id="GO:0004519">
    <property type="term" value="F:endonuclease activity"/>
    <property type="evidence" value="ECO:0007669"/>
    <property type="project" value="UniProtKB-KW"/>
</dbReference>
<organism evidence="8 9">
    <name type="scientific">Sphaerimonospora cavernae</name>
    <dbReference type="NCBI Taxonomy" id="1740611"/>
    <lineage>
        <taxon>Bacteria</taxon>
        <taxon>Bacillati</taxon>
        <taxon>Actinomycetota</taxon>
        <taxon>Actinomycetes</taxon>
        <taxon>Streptosporangiales</taxon>
        <taxon>Streptosporangiaceae</taxon>
        <taxon>Sphaerimonospora</taxon>
    </lineage>
</organism>
<evidence type="ECO:0000256" key="7">
    <source>
        <dbReference type="SAM" id="MobiDB-lite"/>
    </source>
</evidence>
<dbReference type="SUPFAM" id="SSF52980">
    <property type="entry name" value="Restriction endonuclease-like"/>
    <property type="match status" value="1"/>
</dbReference>
<comment type="similarity">
    <text evidence="6">Belongs to the Vsr family.</text>
</comment>
<evidence type="ECO:0000256" key="4">
    <source>
        <dbReference type="ARBA" id="ARBA00022801"/>
    </source>
</evidence>
<evidence type="ECO:0000256" key="2">
    <source>
        <dbReference type="ARBA" id="ARBA00022759"/>
    </source>
</evidence>
<dbReference type="Proteomes" id="UP001589870">
    <property type="component" value="Unassembled WGS sequence"/>
</dbReference>
<proteinExistence type="inferred from homology"/>
<accession>A0ABV6U1B0</accession>
<evidence type="ECO:0000256" key="1">
    <source>
        <dbReference type="ARBA" id="ARBA00022722"/>
    </source>
</evidence>
<name>A0ABV6U1B0_9ACTN</name>
<dbReference type="NCBIfam" id="TIGR00632">
    <property type="entry name" value="vsr"/>
    <property type="match status" value="1"/>
</dbReference>
<evidence type="ECO:0000256" key="3">
    <source>
        <dbReference type="ARBA" id="ARBA00022763"/>
    </source>
</evidence>
<gene>
    <name evidence="8" type="ORF">ACFHYQ_07905</name>
</gene>
<keyword evidence="2 8" id="KW-0255">Endonuclease</keyword>
<evidence type="ECO:0000256" key="5">
    <source>
        <dbReference type="ARBA" id="ARBA00023204"/>
    </source>
</evidence>
<dbReference type="EMBL" id="JBHMQT010000011">
    <property type="protein sequence ID" value="MFC0862218.1"/>
    <property type="molecule type" value="Genomic_DNA"/>
</dbReference>
<dbReference type="InterPro" id="IPR011335">
    <property type="entry name" value="Restrct_endonuc-II-like"/>
</dbReference>
<sequence length="150" mass="17108">MGSRVESWASSEATRASMRSNKHRDTKPELALRRAVHALGLRYRVAVRPLSALRRTADLVFPRIRVAVFVDGCFWHGCPEHHSVAKTNAAYWAEKVRRNRERDEETDRLLKAADWSVIRIWEHEDPGEAARRVAAVVCTVRAAQRGGRRA</sequence>
<keyword evidence="4" id="KW-0378">Hydrolase</keyword>
<dbReference type="CDD" id="cd00221">
    <property type="entry name" value="Vsr"/>
    <property type="match status" value="1"/>
</dbReference>
<dbReference type="RefSeq" id="WP_394300429.1">
    <property type="nucleotide sequence ID" value="NZ_JBHMQT010000011.1"/>
</dbReference>
<evidence type="ECO:0000256" key="6">
    <source>
        <dbReference type="ARBA" id="ARBA00029466"/>
    </source>
</evidence>
<comment type="caution">
    <text evidence="8">The sequence shown here is derived from an EMBL/GenBank/DDBJ whole genome shotgun (WGS) entry which is preliminary data.</text>
</comment>
<dbReference type="Gene3D" id="3.40.960.10">
    <property type="entry name" value="VSR Endonuclease"/>
    <property type="match status" value="1"/>
</dbReference>
<protein>
    <submittedName>
        <fullName evidence="8">Very short patch repair endonuclease</fullName>
    </submittedName>
</protein>
<feature type="compositionally biased region" description="Polar residues" evidence="7">
    <location>
        <begin position="8"/>
        <end position="19"/>
    </location>
</feature>
<dbReference type="InterPro" id="IPR004603">
    <property type="entry name" value="DNA_mismatch_endonuc_vsr"/>
</dbReference>
<keyword evidence="1" id="KW-0540">Nuclease</keyword>